<name>A0AAV2R9Y4_MEGNR</name>
<dbReference type="GO" id="GO:0045944">
    <property type="term" value="P:positive regulation of transcription by RNA polymerase II"/>
    <property type="evidence" value="ECO:0007669"/>
    <property type="project" value="TreeGrafter"/>
</dbReference>
<evidence type="ECO:0000313" key="12">
    <source>
        <dbReference type="EMBL" id="CAL4115996.1"/>
    </source>
</evidence>
<feature type="compositionally biased region" description="Polar residues" evidence="10">
    <location>
        <begin position="516"/>
        <end position="526"/>
    </location>
</feature>
<feature type="region of interest" description="Disordered" evidence="10">
    <location>
        <begin position="185"/>
        <end position="223"/>
    </location>
</feature>
<evidence type="ECO:0000256" key="9">
    <source>
        <dbReference type="PROSITE-ProRule" id="PRU00094"/>
    </source>
</evidence>
<protein>
    <recommendedName>
        <fullName evidence="11">GATA-type domain-containing protein</fullName>
    </recommendedName>
</protein>
<feature type="domain" description="GATA-type" evidence="11">
    <location>
        <begin position="402"/>
        <end position="457"/>
    </location>
</feature>
<keyword evidence="6" id="KW-0238">DNA-binding</keyword>
<dbReference type="PROSITE" id="PS50114">
    <property type="entry name" value="GATA_ZN_FINGER_2"/>
    <property type="match status" value="2"/>
</dbReference>
<evidence type="ECO:0000313" key="13">
    <source>
        <dbReference type="Proteomes" id="UP001497623"/>
    </source>
</evidence>
<evidence type="ECO:0000256" key="2">
    <source>
        <dbReference type="ARBA" id="ARBA00022723"/>
    </source>
</evidence>
<dbReference type="PANTHER" id="PTHR10071">
    <property type="entry name" value="TRANSCRIPTION FACTOR GATA FAMILY MEMBER"/>
    <property type="match status" value="1"/>
</dbReference>
<accession>A0AAV2R9Y4</accession>
<keyword evidence="4" id="KW-0862">Zinc</keyword>
<feature type="domain" description="GATA-type" evidence="11">
    <location>
        <begin position="457"/>
        <end position="510"/>
    </location>
</feature>
<dbReference type="InterPro" id="IPR000679">
    <property type="entry name" value="Znf_GATA"/>
</dbReference>
<dbReference type="FunFam" id="3.30.50.10:FF:000032">
    <property type="entry name" value="Transcription factor GATA-3"/>
    <property type="match status" value="1"/>
</dbReference>
<dbReference type="GO" id="GO:0000122">
    <property type="term" value="P:negative regulation of transcription by RNA polymerase II"/>
    <property type="evidence" value="ECO:0007669"/>
    <property type="project" value="TreeGrafter"/>
</dbReference>
<feature type="region of interest" description="Disordered" evidence="10">
    <location>
        <begin position="639"/>
        <end position="736"/>
    </location>
</feature>
<dbReference type="CDD" id="cd00202">
    <property type="entry name" value="ZnF_GATA"/>
    <property type="match status" value="2"/>
</dbReference>
<evidence type="ECO:0000256" key="4">
    <source>
        <dbReference type="ARBA" id="ARBA00022833"/>
    </source>
</evidence>
<feature type="compositionally biased region" description="Polar residues" evidence="10">
    <location>
        <begin position="639"/>
        <end position="655"/>
    </location>
</feature>
<feature type="region of interest" description="Disordered" evidence="10">
    <location>
        <begin position="501"/>
        <end position="584"/>
    </location>
</feature>
<dbReference type="EMBL" id="CAXKWB010016349">
    <property type="protein sequence ID" value="CAL4115996.1"/>
    <property type="molecule type" value="Genomic_DNA"/>
</dbReference>
<dbReference type="PRINTS" id="PR00619">
    <property type="entry name" value="GATAZNFINGER"/>
</dbReference>
<dbReference type="Proteomes" id="UP001497623">
    <property type="component" value="Unassembled WGS sequence"/>
</dbReference>
<dbReference type="InterPro" id="IPR013088">
    <property type="entry name" value="Znf_NHR/GATA"/>
</dbReference>
<evidence type="ECO:0000259" key="11">
    <source>
        <dbReference type="PROSITE" id="PS50114"/>
    </source>
</evidence>
<comment type="caution">
    <text evidence="12">The sequence shown here is derived from an EMBL/GenBank/DDBJ whole genome shotgun (WGS) entry which is preliminary data.</text>
</comment>
<dbReference type="AlphaFoldDB" id="A0AAV2R9Y4"/>
<evidence type="ECO:0000256" key="7">
    <source>
        <dbReference type="ARBA" id="ARBA00023163"/>
    </source>
</evidence>
<feature type="compositionally biased region" description="Basic and acidic residues" evidence="10">
    <location>
        <begin position="189"/>
        <end position="203"/>
    </location>
</feature>
<keyword evidence="13" id="KW-1185">Reference proteome</keyword>
<evidence type="ECO:0000256" key="3">
    <source>
        <dbReference type="ARBA" id="ARBA00022771"/>
    </source>
</evidence>
<evidence type="ECO:0000256" key="10">
    <source>
        <dbReference type="SAM" id="MobiDB-lite"/>
    </source>
</evidence>
<proteinExistence type="predicted"/>
<feature type="non-terminal residue" evidence="12">
    <location>
        <position position="775"/>
    </location>
</feature>
<dbReference type="SMART" id="SM00401">
    <property type="entry name" value="ZnF_GATA"/>
    <property type="match status" value="2"/>
</dbReference>
<dbReference type="GO" id="GO:0045165">
    <property type="term" value="P:cell fate commitment"/>
    <property type="evidence" value="ECO:0007669"/>
    <property type="project" value="TreeGrafter"/>
</dbReference>
<evidence type="ECO:0000256" key="1">
    <source>
        <dbReference type="ARBA" id="ARBA00004123"/>
    </source>
</evidence>
<feature type="compositionally biased region" description="Low complexity" evidence="10">
    <location>
        <begin position="530"/>
        <end position="567"/>
    </location>
</feature>
<evidence type="ECO:0000256" key="6">
    <source>
        <dbReference type="ARBA" id="ARBA00023125"/>
    </source>
</evidence>
<keyword evidence="2" id="KW-0479">Metal-binding</keyword>
<evidence type="ECO:0000256" key="8">
    <source>
        <dbReference type="ARBA" id="ARBA00023242"/>
    </source>
</evidence>
<dbReference type="GO" id="GO:0000981">
    <property type="term" value="F:DNA-binding transcription factor activity, RNA polymerase II-specific"/>
    <property type="evidence" value="ECO:0007669"/>
    <property type="project" value="TreeGrafter"/>
</dbReference>
<dbReference type="PROSITE" id="PS00344">
    <property type="entry name" value="GATA_ZN_FINGER_1"/>
    <property type="match status" value="2"/>
</dbReference>
<feature type="compositionally biased region" description="Low complexity" evidence="10">
    <location>
        <begin position="657"/>
        <end position="667"/>
    </location>
</feature>
<dbReference type="InterPro" id="IPR039355">
    <property type="entry name" value="Transcription_factor_GATA"/>
</dbReference>
<feature type="compositionally biased region" description="Polar residues" evidence="10">
    <location>
        <begin position="206"/>
        <end position="215"/>
    </location>
</feature>
<feature type="compositionally biased region" description="Polar residues" evidence="10">
    <location>
        <begin position="719"/>
        <end position="732"/>
    </location>
</feature>
<keyword evidence="7" id="KW-0804">Transcription</keyword>
<dbReference type="PANTHER" id="PTHR10071:SF281">
    <property type="entry name" value="BOX A-BINDING FACTOR-RELATED"/>
    <property type="match status" value="1"/>
</dbReference>
<dbReference type="GO" id="GO:0000978">
    <property type="term" value="F:RNA polymerase II cis-regulatory region sequence-specific DNA binding"/>
    <property type="evidence" value="ECO:0007669"/>
    <property type="project" value="TreeGrafter"/>
</dbReference>
<dbReference type="Pfam" id="PF00320">
    <property type="entry name" value="GATA"/>
    <property type="match status" value="2"/>
</dbReference>
<sequence length="775" mass="81360">MLAMASSDPLTSSQGRDHDASLMGGAKLGGLNNCSSSSSSSTPNTGAGLQLPSLSLCGSGHNTLGSVTPADLATLQALTSSVAGVGGHCDLLSPDLVAINSPCSSSSLLFSPGGSGGAATPLTPQYSPVSPVGGRTDNFFSFPSSLPVHSSSTSTLSSNCRSSPETDHIRSSLLTYRRRDHRYNSVEVPSDHGSDCTDPEVDRSPTLAQVVSSPTGGVDRDTGYLGGRCKSSSGQQPLDMFPNVDYHSFTDTGMYGRSMYPMQDAMTAATTTNLGWSQTGMEYMGDVNGGVTPPPPLSLNSRLYSTPSGAGVGSAATASGALPQRSSLTYSSAAAVNNYNQVLSGMSLEPYSNYTWAQQAALQASRDTYTTQHMAHRLQQVTQPKAVASSLSNTLSNTLWDVGECRECVNCGESHTPLWRRDATGHYLCNACGLYTRTHRNNRPLGKTPQRRLSGNRRMGQTCTNCHTNTTSLWRRNAQGDPVCNACGLYFKLHNIQRPLSMKKESIQTRKRKPKSQSGRDSSGSKRMTKSPTSSSPTASSLGTSTNQVITTTASTSSSYTPATNNYKYQSTTPTVKSEASSYSMSGNYSSLYQAAGAYSPQVSVPSLSSQSQLLSSITPALPSYQMTSANMSPSNLQYEIKNEPSSPGSISDIPTHNHSQSSSQNSLSEGHLDSPTYDSPSYSANLTPSSTASVETGGMTSPGGITSLTASSVSVVSGPSTGQLGSPTAASSPHLVSPISVSSHYAHMNLPHIMATGFEGQEHSLNHIAAQKKS</sequence>
<feature type="compositionally biased region" description="Polar residues" evidence="10">
    <location>
        <begin position="677"/>
        <end position="695"/>
    </location>
</feature>
<dbReference type="GO" id="GO:0008270">
    <property type="term" value="F:zinc ion binding"/>
    <property type="evidence" value="ECO:0007669"/>
    <property type="project" value="UniProtKB-KW"/>
</dbReference>
<organism evidence="12 13">
    <name type="scientific">Meganyctiphanes norvegica</name>
    <name type="common">Northern krill</name>
    <name type="synonym">Thysanopoda norvegica</name>
    <dbReference type="NCBI Taxonomy" id="48144"/>
    <lineage>
        <taxon>Eukaryota</taxon>
        <taxon>Metazoa</taxon>
        <taxon>Ecdysozoa</taxon>
        <taxon>Arthropoda</taxon>
        <taxon>Crustacea</taxon>
        <taxon>Multicrustacea</taxon>
        <taxon>Malacostraca</taxon>
        <taxon>Eumalacostraca</taxon>
        <taxon>Eucarida</taxon>
        <taxon>Euphausiacea</taxon>
        <taxon>Euphausiidae</taxon>
        <taxon>Meganyctiphanes</taxon>
    </lineage>
</organism>
<dbReference type="Gene3D" id="3.30.50.10">
    <property type="entry name" value="Erythroid Transcription Factor GATA-1, subunit A"/>
    <property type="match status" value="2"/>
</dbReference>
<evidence type="ECO:0000256" key="5">
    <source>
        <dbReference type="ARBA" id="ARBA00023015"/>
    </source>
</evidence>
<dbReference type="GO" id="GO:0005634">
    <property type="term" value="C:nucleus"/>
    <property type="evidence" value="ECO:0007669"/>
    <property type="project" value="UniProtKB-SubCell"/>
</dbReference>
<comment type="subcellular location">
    <subcellularLocation>
        <location evidence="1">Nucleus</location>
    </subcellularLocation>
</comment>
<dbReference type="SUPFAM" id="SSF57716">
    <property type="entry name" value="Glucocorticoid receptor-like (DNA-binding domain)"/>
    <property type="match status" value="2"/>
</dbReference>
<keyword evidence="5" id="KW-0805">Transcription regulation</keyword>
<keyword evidence="3 9" id="KW-0863">Zinc-finger</keyword>
<gene>
    <name evidence="12" type="ORF">MNOR_LOCUS20854</name>
</gene>
<keyword evidence="8" id="KW-0539">Nucleus</keyword>
<feature type="region of interest" description="Disordered" evidence="10">
    <location>
        <begin position="1"/>
        <end position="22"/>
    </location>
</feature>
<reference evidence="12 13" key="1">
    <citation type="submission" date="2024-05" db="EMBL/GenBank/DDBJ databases">
        <authorList>
            <person name="Wallberg A."/>
        </authorList>
    </citation>
    <scope>NUCLEOTIDE SEQUENCE [LARGE SCALE GENOMIC DNA]</scope>
</reference>